<keyword evidence="3 8" id="KW-0540">Nuclease</keyword>
<evidence type="ECO:0000259" key="9">
    <source>
        <dbReference type="Pfam" id="PF01850"/>
    </source>
</evidence>
<dbReference type="InterPro" id="IPR022907">
    <property type="entry name" value="VapC_family"/>
</dbReference>
<feature type="domain" description="PIN" evidence="9">
    <location>
        <begin position="3"/>
        <end position="120"/>
    </location>
</feature>
<keyword evidence="5 8" id="KW-0378">Hydrolase</keyword>
<keyword evidence="8" id="KW-0800">Toxin</keyword>
<evidence type="ECO:0000256" key="3">
    <source>
        <dbReference type="ARBA" id="ARBA00022722"/>
    </source>
</evidence>
<keyword evidence="2 8" id="KW-1277">Toxin-antitoxin system</keyword>
<dbReference type="GO" id="GO:0000287">
    <property type="term" value="F:magnesium ion binding"/>
    <property type="evidence" value="ECO:0007669"/>
    <property type="project" value="UniProtKB-UniRule"/>
</dbReference>
<dbReference type="InterPro" id="IPR002716">
    <property type="entry name" value="PIN_dom"/>
</dbReference>
<dbReference type="Pfam" id="PF01850">
    <property type="entry name" value="PIN"/>
    <property type="match status" value="1"/>
</dbReference>
<evidence type="ECO:0000256" key="7">
    <source>
        <dbReference type="ARBA" id="ARBA00038093"/>
    </source>
</evidence>
<evidence type="ECO:0000256" key="4">
    <source>
        <dbReference type="ARBA" id="ARBA00022723"/>
    </source>
</evidence>
<comment type="cofactor">
    <cofactor evidence="1 8">
        <name>Mg(2+)</name>
        <dbReference type="ChEBI" id="CHEBI:18420"/>
    </cofactor>
</comment>
<dbReference type="CDD" id="cd18746">
    <property type="entry name" value="PIN_VapC4-5_FitB-like"/>
    <property type="match status" value="1"/>
</dbReference>
<accession>A0A844BFY2</accession>
<dbReference type="InterPro" id="IPR029060">
    <property type="entry name" value="PIN-like_dom_sf"/>
</dbReference>
<dbReference type="Proteomes" id="UP000487350">
    <property type="component" value="Unassembled WGS sequence"/>
</dbReference>
<feature type="binding site" evidence="8">
    <location>
        <position position="5"/>
    </location>
    <ligand>
        <name>Mg(2+)</name>
        <dbReference type="ChEBI" id="CHEBI:18420"/>
    </ligand>
</feature>
<feature type="binding site" evidence="8">
    <location>
        <position position="102"/>
    </location>
    <ligand>
        <name>Mg(2+)</name>
        <dbReference type="ChEBI" id="CHEBI:18420"/>
    </ligand>
</feature>
<evidence type="ECO:0000256" key="2">
    <source>
        <dbReference type="ARBA" id="ARBA00022649"/>
    </source>
</evidence>
<dbReference type="PANTHER" id="PTHR33653:SF1">
    <property type="entry name" value="RIBONUCLEASE VAPC2"/>
    <property type="match status" value="1"/>
</dbReference>
<keyword evidence="4 8" id="KW-0479">Metal-binding</keyword>
<keyword evidence="6 8" id="KW-0460">Magnesium</keyword>
<dbReference type="EC" id="3.1.-.-" evidence="8"/>
<dbReference type="SUPFAM" id="SSF88723">
    <property type="entry name" value="PIN domain-like"/>
    <property type="match status" value="1"/>
</dbReference>
<evidence type="ECO:0000313" key="11">
    <source>
        <dbReference type="Proteomes" id="UP000487350"/>
    </source>
</evidence>
<dbReference type="AlphaFoldDB" id="A0A844BFY2"/>
<organism evidence="10 11">
    <name type="scientific">Caenimonas koreensis DSM 17982</name>
    <dbReference type="NCBI Taxonomy" id="1121255"/>
    <lineage>
        <taxon>Bacteria</taxon>
        <taxon>Pseudomonadati</taxon>
        <taxon>Pseudomonadota</taxon>
        <taxon>Betaproteobacteria</taxon>
        <taxon>Burkholderiales</taxon>
        <taxon>Comamonadaceae</taxon>
        <taxon>Caenimonas</taxon>
    </lineage>
</organism>
<evidence type="ECO:0000256" key="5">
    <source>
        <dbReference type="ARBA" id="ARBA00022801"/>
    </source>
</evidence>
<keyword evidence="11" id="KW-1185">Reference proteome</keyword>
<comment type="caution">
    <text evidence="10">The sequence shown here is derived from an EMBL/GenBank/DDBJ whole genome shotgun (WGS) entry which is preliminary data.</text>
</comment>
<dbReference type="GO" id="GO:0004540">
    <property type="term" value="F:RNA nuclease activity"/>
    <property type="evidence" value="ECO:0007669"/>
    <property type="project" value="InterPro"/>
</dbReference>
<sequence>MHLLDTNVISELRPGKREQSLEVRAWAGEQAFDTLYLSSVTVLELRIGVERKARVDAPQGRVLKAWLDALEEQFDGRILPFTLRGARVCAPWHVPDPRSWRDSLIAATAKEHGFSLVTRNVGDFAGIDVQVINPWVPGTE</sequence>
<proteinExistence type="inferred from homology"/>
<gene>
    <name evidence="8" type="primary">vapC</name>
    <name evidence="10" type="ORF">GHT07_19010</name>
</gene>
<reference evidence="10 11" key="1">
    <citation type="submission" date="2019-11" db="EMBL/GenBank/DDBJ databases">
        <title>Caenimonas koreensis gen. nov., sp. nov., isolated from activated sludge.</title>
        <authorList>
            <person name="Seung H.R."/>
        </authorList>
    </citation>
    <scope>NUCLEOTIDE SEQUENCE [LARGE SCALE GENOMIC DNA]</scope>
    <source>
        <strain evidence="10 11">EMB320</strain>
    </source>
</reference>
<evidence type="ECO:0000313" key="10">
    <source>
        <dbReference type="EMBL" id="MRD49371.1"/>
    </source>
</evidence>
<dbReference type="PANTHER" id="PTHR33653">
    <property type="entry name" value="RIBONUCLEASE VAPC2"/>
    <property type="match status" value="1"/>
</dbReference>
<comment type="similarity">
    <text evidence="7 8">Belongs to the PINc/VapC protein family.</text>
</comment>
<dbReference type="InterPro" id="IPR050556">
    <property type="entry name" value="Type_II_TA_system_RNase"/>
</dbReference>
<comment type="function">
    <text evidence="8">Toxic component of a toxin-antitoxin (TA) system. An RNase.</text>
</comment>
<dbReference type="OrthoDB" id="9804823at2"/>
<dbReference type="GO" id="GO:0090729">
    <property type="term" value="F:toxin activity"/>
    <property type="evidence" value="ECO:0007669"/>
    <property type="project" value="UniProtKB-KW"/>
</dbReference>
<protein>
    <recommendedName>
        <fullName evidence="8">Ribonuclease VapC</fullName>
        <shortName evidence="8">RNase VapC</shortName>
        <ecNumber evidence="8">3.1.-.-</ecNumber>
    </recommendedName>
    <alternativeName>
        <fullName evidence="8">Toxin VapC</fullName>
    </alternativeName>
</protein>
<dbReference type="Gene3D" id="3.40.50.1010">
    <property type="entry name" value="5'-nuclease"/>
    <property type="match status" value="1"/>
</dbReference>
<evidence type="ECO:0000256" key="1">
    <source>
        <dbReference type="ARBA" id="ARBA00001946"/>
    </source>
</evidence>
<evidence type="ECO:0000256" key="8">
    <source>
        <dbReference type="HAMAP-Rule" id="MF_00265"/>
    </source>
</evidence>
<evidence type="ECO:0000256" key="6">
    <source>
        <dbReference type="ARBA" id="ARBA00022842"/>
    </source>
</evidence>
<dbReference type="EMBL" id="WJBU01000023">
    <property type="protein sequence ID" value="MRD49371.1"/>
    <property type="molecule type" value="Genomic_DNA"/>
</dbReference>
<dbReference type="RefSeq" id="WP_153586679.1">
    <property type="nucleotide sequence ID" value="NZ_WJBU01000023.1"/>
</dbReference>
<dbReference type="HAMAP" id="MF_00265">
    <property type="entry name" value="VapC_Nob1"/>
    <property type="match status" value="1"/>
</dbReference>
<name>A0A844BFY2_9BURK</name>
<dbReference type="GO" id="GO:0016787">
    <property type="term" value="F:hydrolase activity"/>
    <property type="evidence" value="ECO:0007669"/>
    <property type="project" value="UniProtKB-KW"/>
</dbReference>